<comment type="similarity">
    <text evidence="1">Belongs to the nitronate monooxygenase family. NMO class I subfamily.</text>
</comment>
<dbReference type="PANTHER" id="PTHR42747:SF4">
    <property type="entry name" value="BLR1330 PROTEIN"/>
    <property type="match status" value="1"/>
</dbReference>
<comment type="caution">
    <text evidence="6">The sequence shown here is derived from an EMBL/GenBank/DDBJ whole genome shotgun (WGS) entry which is preliminary data.</text>
</comment>
<dbReference type="FunFam" id="3.20.20.70:FF:000210">
    <property type="entry name" value="2-nitropropane dioxygenase"/>
    <property type="match status" value="1"/>
</dbReference>
<proteinExistence type="inferred from homology"/>
<evidence type="ECO:0000256" key="1">
    <source>
        <dbReference type="ARBA" id="ARBA00009881"/>
    </source>
</evidence>
<dbReference type="PATRIC" id="fig|1280514.3.peg.978"/>
<dbReference type="Pfam" id="PF03060">
    <property type="entry name" value="NMO"/>
    <property type="match status" value="1"/>
</dbReference>
<evidence type="ECO:0000256" key="3">
    <source>
        <dbReference type="ARBA" id="ARBA00022643"/>
    </source>
</evidence>
<reference evidence="6 7" key="1">
    <citation type="submission" date="2015-01" db="EMBL/GenBank/DDBJ databases">
        <title>Draft genome of the acidophilic iron oxidizer Acidithrix ferrooxidans strain Py-F3.</title>
        <authorList>
            <person name="Poehlein A."/>
            <person name="Eisen S."/>
            <person name="Schloemann M."/>
            <person name="Johnson B.D."/>
            <person name="Daniel R."/>
            <person name="Muehling M."/>
        </authorList>
    </citation>
    <scope>NUCLEOTIDE SEQUENCE [LARGE SCALE GENOMIC DNA]</scope>
    <source>
        <strain evidence="6 7">Py-F3</strain>
    </source>
</reference>
<evidence type="ECO:0000256" key="2">
    <source>
        <dbReference type="ARBA" id="ARBA00022630"/>
    </source>
</evidence>
<keyword evidence="3" id="KW-0288">FMN</keyword>
<dbReference type="InterPro" id="IPR004136">
    <property type="entry name" value="NMO"/>
</dbReference>
<name>A0A0D8HKG0_9ACTN</name>
<dbReference type="STRING" id="1280514.AXFE_07320"/>
<dbReference type="AlphaFoldDB" id="A0A0D8HKG0"/>
<dbReference type="EMBL" id="JXYS01000018">
    <property type="protein sequence ID" value="KJF18344.1"/>
    <property type="molecule type" value="Genomic_DNA"/>
</dbReference>
<dbReference type="RefSeq" id="WP_052604500.1">
    <property type="nucleotide sequence ID" value="NZ_JXYS01000018.1"/>
</dbReference>
<dbReference type="CDD" id="cd04730">
    <property type="entry name" value="NPD_like"/>
    <property type="match status" value="1"/>
</dbReference>
<dbReference type="GO" id="GO:0018580">
    <property type="term" value="F:nitronate monooxygenase activity"/>
    <property type="evidence" value="ECO:0007669"/>
    <property type="project" value="InterPro"/>
</dbReference>
<evidence type="ECO:0000256" key="5">
    <source>
        <dbReference type="ARBA" id="ARBA00023033"/>
    </source>
</evidence>
<dbReference type="OrthoDB" id="9778912at2"/>
<evidence type="ECO:0000256" key="4">
    <source>
        <dbReference type="ARBA" id="ARBA00023002"/>
    </source>
</evidence>
<organism evidence="6 7">
    <name type="scientific">Acidithrix ferrooxidans</name>
    <dbReference type="NCBI Taxonomy" id="1280514"/>
    <lineage>
        <taxon>Bacteria</taxon>
        <taxon>Bacillati</taxon>
        <taxon>Actinomycetota</taxon>
        <taxon>Acidimicrobiia</taxon>
        <taxon>Acidimicrobiales</taxon>
        <taxon>Acidimicrobiaceae</taxon>
        <taxon>Acidithrix</taxon>
    </lineage>
</organism>
<gene>
    <name evidence="6" type="ORF">AXFE_07320</name>
</gene>
<keyword evidence="5 6" id="KW-0503">Monooxygenase</keyword>
<dbReference type="InterPro" id="IPR013785">
    <property type="entry name" value="Aldolase_TIM"/>
</dbReference>
<keyword evidence="2" id="KW-0285">Flavoprotein</keyword>
<protein>
    <submittedName>
        <fullName evidence="6">Nitronate monooxygenase</fullName>
    </submittedName>
</protein>
<dbReference type="Proteomes" id="UP000032360">
    <property type="component" value="Unassembled WGS sequence"/>
</dbReference>
<dbReference type="PANTHER" id="PTHR42747">
    <property type="entry name" value="NITRONATE MONOOXYGENASE-RELATED"/>
    <property type="match status" value="1"/>
</dbReference>
<evidence type="ECO:0000313" key="7">
    <source>
        <dbReference type="Proteomes" id="UP000032360"/>
    </source>
</evidence>
<accession>A0A0D8HKG0</accession>
<dbReference type="SUPFAM" id="SSF51412">
    <property type="entry name" value="Inosine monophosphate dehydrogenase (IMPDH)"/>
    <property type="match status" value="1"/>
</dbReference>
<evidence type="ECO:0000313" key="6">
    <source>
        <dbReference type="EMBL" id="KJF18344.1"/>
    </source>
</evidence>
<sequence>MHPIAKRLTQSLRIPLIGAPLFIISNPKLVVAQCQSGVVGSFPALNARPTSQFDEWLFEIEEALAVGEESDQDTKIAPFAVNQIVHRSNDRLDADLEVTIAHKVPIVITSLGARSDVFDAVHEYGGIVFHDVINKKFAEKALEKGADGLIAVASGAGGHAGSTSPLALISEIREIFDGPLLLSGAIGNGASLLGAIAMGADFGYAGSIFIATTEANASAPHKEMVAASDSSDIVYTSHFTGVHGNYLKPSILASGLDPDTLEAKSATTMNFSSSGTNVKAWKDIWGAGHGIGSVKAALTTAELVTRIEEEFMAAKISLAERLAL</sequence>
<keyword evidence="7" id="KW-1185">Reference proteome</keyword>
<dbReference type="Gene3D" id="3.20.20.70">
    <property type="entry name" value="Aldolase class I"/>
    <property type="match status" value="1"/>
</dbReference>
<keyword evidence="4" id="KW-0560">Oxidoreductase</keyword>